<gene>
    <name evidence="5" type="ORF">BSF38_02991</name>
</gene>
<dbReference type="GO" id="GO:0016020">
    <property type="term" value="C:membrane"/>
    <property type="evidence" value="ECO:0007669"/>
    <property type="project" value="InterPro"/>
</dbReference>
<dbReference type="GO" id="GO:0007154">
    <property type="term" value="P:cell communication"/>
    <property type="evidence" value="ECO:0007669"/>
    <property type="project" value="InterPro"/>
</dbReference>
<keyword evidence="3" id="KW-0106">Calcium</keyword>
<evidence type="ECO:0000256" key="1">
    <source>
        <dbReference type="ARBA" id="ARBA00022729"/>
    </source>
</evidence>
<sequence length="1048" mass="107705">MAKPWLISCARERLAGRRRRSRTVISLEGLERRELLTVDVSVVGHVVAWPASNSDGVVNGQWITYELDITNTDQVNGEPVVLTDVLDPRVSFTTVNSIHLSKGVDFTYTHDPATGVVTITIPAVRGKVDVEVEAETTFTAADVPGVPRTNSFSITTADVNTSTKTSGSMQSGGPTPIADVALASVTASAPDGWSPHPGGKVVYSFVAVNNSTTTKASFAEIFIYNLKGGVGFNSDNNPGWTDAEPAESASPGAMSDLQFVIGDLAPGASRTVTLVLDARPATSPSPVITFRASAMSYAYDLDPSNNVVDVSTPVPVSAETKVVVVADSHTTPVGDDLSYTVQVAHQGSDAATGFVVSQTLPAGTTFVSATWGGASIAGSVVGGVLSIPLPNLAGPLVVTLNTSGVQNAPTTLSAPIKVTWNELPEGTGGVYTLGTVTPAGTLSIRLDADKSDSYVNQMLTYSYTATNTTATDAHDVVVALAFPPSSQMFVPPGDYTVTATATGQVVTFHLGDLPSGASRTLSVEAVPLLPALGGVVHVVGTITEADRPASDYPALSVDRSVLPWVDVVVHVLPSDPGVFLFIVTNNGPVTATGVEVYADTKTFADYGQIDGVPVYFQGTGPSIPFYPGGGISGLPVYPPYTIPLGSLAPGASRVIQMVGATRDRSSASVTTIEPNLSLGDQSLGPSPDPGVLPLNVVARLTTDGSQVVTGGYATFTALAINVGRYPGRGVTIAAAIPANSRLVSASPGVVVQGNLLLFTVDSLPVGATGGFQFVVSPTWDALSGGLTSNAGVLKAAQPIVTLAANAATATVAVVAGPSGSPVLGATSYAVDANAGSVAITINRVGGVSGPLTIDYATVAGSAWAGRDFTPTWGTLAFADGETSKTIAVPIAADPYGSGDRSFLFYIGTGASAVVTIHEAVPPTVASVQWRGAAIDVRFARPVAVSTALASANFALVTPGRDQKFGTRDDRRIGLTVWYDPTTLTSKLMPRRRLPANGMYRLTVSGAGVRGATGVLLAGDGVHSGTDYTTELVWRRPSIARRASPAGGR</sequence>
<keyword evidence="2" id="KW-0677">Repeat</keyword>
<evidence type="ECO:0000259" key="4">
    <source>
        <dbReference type="SMART" id="SM00237"/>
    </source>
</evidence>
<dbReference type="EMBL" id="CP019082">
    <property type="protein sequence ID" value="APW61476.1"/>
    <property type="molecule type" value="Genomic_DNA"/>
</dbReference>
<proteinExistence type="predicted"/>
<evidence type="ECO:0000256" key="3">
    <source>
        <dbReference type="ARBA" id="ARBA00022837"/>
    </source>
</evidence>
<keyword evidence="1" id="KW-0732">Signal</keyword>
<dbReference type="RefSeq" id="WP_076346856.1">
    <property type="nucleotide sequence ID" value="NZ_CP019082.1"/>
</dbReference>
<dbReference type="SMART" id="SM00237">
    <property type="entry name" value="Calx_beta"/>
    <property type="match status" value="1"/>
</dbReference>
<dbReference type="Pfam" id="PF01345">
    <property type="entry name" value="DUF11"/>
    <property type="match status" value="1"/>
</dbReference>
<feature type="domain" description="Calx-beta" evidence="4">
    <location>
        <begin position="808"/>
        <end position="907"/>
    </location>
</feature>
<dbReference type="InterPro" id="IPR047589">
    <property type="entry name" value="DUF11_rpt"/>
</dbReference>
<dbReference type="Proteomes" id="UP000186309">
    <property type="component" value="Chromosome"/>
</dbReference>
<dbReference type="STRING" id="1387353.BSF38_02991"/>
<name>A0A1U7CRF4_9BACT</name>
<protein>
    <recommendedName>
        <fullName evidence="4">Calx-beta domain-containing protein</fullName>
    </recommendedName>
</protein>
<organism evidence="5 6">
    <name type="scientific">Paludisphaera borealis</name>
    <dbReference type="NCBI Taxonomy" id="1387353"/>
    <lineage>
        <taxon>Bacteria</taxon>
        <taxon>Pseudomonadati</taxon>
        <taxon>Planctomycetota</taxon>
        <taxon>Planctomycetia</taxon>
        <taxon>Isosphaerales</taxon>
        <taxon>Isosphaeraceae</taxon>
        <taxon>Paludisphaera</taxon>
    </lineage>
</organism>
<dbReference type="InterPro" id="IPR038081">
    <property type="entry name" value="CalX-like_sf"/>
</dbReference>
<evidence type="ECO:0000256" key="2">
    <source>
        <dbReference type="ARBA" id="ARBA00022737"/>
    </source>
</evidence>
<dbReference type="AlphaFoldDB" id="A0A1U7CRF4"/>
<dbReference type="SUPFAM" id="SSF141072">
    <property type="entry name" value="CalX-like"/>
    <property type="match status" value="1"/>
</dbReference>
<dbReference type="PANTHER" id="PTHR34819:SF5">
    <property type="entry name" value="CONSERVED REPEAT DOMAIN PROTEIN"/>
    <property type="match status" value="1"/>
</dbReference>
<evidence type="ECO:0000313" key="5">
    <source>
        <dbReference type="EMBL" id="APW61476.1"/>
    </source>
</evidence>
<dbReference type="Pfam" id="PF03160">
    <property type="entry name" value="Calx-beta"/>
    <property type="match status" value="1"/>
</dbReference>
<accession>A0A1U7CRF4</accession>
<reference evidence="6" key="1">
    <citation type="submission" date="2016-12" db="EMBL/GenBank/DDBJ databases">
        <title>Comparative genomics of four Isosphaeraceae planctomycetes: a common pool of plasmids and glycoside hydrolase genes.</title>
        <authorList>
            <person name="Ivanova A."/>
        </authorList>
    </citation>
    <scope>NUCLEOTIDE SEQUENCE [LARGE SCALE GENOMIC DNA]</scope>
    <source>
        <strain evidence="6">PX4</strain>
    </source>
</reference>
<dbReference type="OrthoDB" id="220328at2"/>
<dbReference type="InterPro" id="IPR051172">
    <property type="entry name" value="Chlamydia_OmcB"/>
</dbReference>
<keyword evidence="6" id="KW-1185">Reference proteome</keyword>
<dbReference type="PANTHER" id="PTHR34819">
    <property type="entry name" value="LARGE CYSTEINE-RICH PERIPLASMIC PROTEIN OMCB"/>
    <property type="match status" value="1"/>
</dbReference>
<dbReference type="Gene3D" id="2.60.40.2030">
    <property type="match status" value="1"/>
</dbReference>
<dbReference type="InterPro" id="IPR003644">
    <property type="entry name" value="Calx_beta"/>
</dbReference>
<dbReference type="InterPro" id="IPR001434">
    <property type="entry name" value="OmcB-like_DUF11"/>
</dbReference>
<dbReference type="KEGG" id="pbor:BSF38_02991"/>
<dbReference type="NCBIfam" id="TIGR01451">
    <property type="entry name" value="B_ant_repeat"/>
    <property type="match status" value="1"/>
</dbReference>
<evidence type="ECO:0000313" key="6">
    <source>
        <dbReference type="Proteomes" id="UP000186309"/>
    </source>
</evidence>